<dbReference type="AlphaFoldDB" id="A0A1W6MIG5"/>
<keyword evidence="2" id="KW-1185">Reference proteome</keyword>
<protein>
    <submittedName>
        <fullName evidence="1">Uncharacterized protein</fullName>
    </submittedName>
</protein>
<dbReference type="EMBL" id="CP019344">
    <property type="protein sequence ID" value="ARN77382.1"/>
    <property type="molecule type" value="Genomic_DNA"/>
</dbReference>
<evidence type="ECO:0000313" key="1">
    <source>
        <dbReference type="EMBL" id="ARN77382.1"/>
    </source>
</evidence>
<sequence>MELADEQFLSIKNETQKLNFEIEDSIEKGDLNIEFNNISLHSYLSDNTKIKDIVSVAESLGFLDEPRFELEEQERFQIFYSRLIETLNQSKLKNIQDLDAFIDKNKKSFNTYLKEFIKVFNSVNESEIYAVATDILLILLIMIDDTIDISNKKLRKLIHWTPLLNTFDEIKGK</sequence>
<accession>A0A1W6MIG5</accession>
<gene>
    <name evidence="1" type="ORF">BST97_04955</name>
</gene>
<proteinExistence type="predicted"/>
<organism evidence="1 2">
    <name type="scientific">Nonlabens spongiae</name>
    <dbReference type="NCBI Taxonomy" id="331648"/>
    <lineage>
        <taxon>Bacteria</taxon>
        <taxon>Pseudomonadati</taxon>
        <taxon>Bacteroidota</taxon>
        <taxon>Flavobacteriia</taxon>
        <taxon>Flavobacteriales</taxon>
        <taxon>Flavobacteriaceae</taxon>
        <taxon>Nonlabens</taxon>
    </lineage>
</organism>
<reference evidence="1 2" key="1">
    <citation type="submission" date="2016-11" db="EMBL/GenBank/DDBJ databases">
        <title>Trade-off between light-utilization and light-protection in marine flavobacteria.</title>
        <authorList>
            <person name="Kumagai Y."/>
        </authorList>
    </citation>
    <scope>NUCLEOTIDE SEQUENCE [LARGE SCALE GENOMIC DNA]</scope>
    <source>
        <strain evidence="1 2">JCM 13191</strain>
    </source>
</reference>
<name>A0A1W6MIG5_9FLAO</name>
<dbReference type="Proteomes" id="UP000193431">
    <property type="component" value="Chromosome"/>
</dbReference>
<dbReference type="RefSeq" id="WP_245833662.1">
    <property type="nucleotide sequence ID" value="NZ_CP019344.1"/>
</dbReference>
<evidence type="ECO:0000313" key="2">
    <source>
        <dbReference type="Proteomes" id="UP000193431"/>
    </source>
</evidence>
<dbReference type="STRING" id="331648.BST97_04955"/>